<dbReference type="AlphaFoldDB" id="A0ABD2ZZ23"/>
<protein>
    <recommendedName>
        <fullName evidence="4">Aminotransferase-like plant mobile domain-containing protein</fullName>
    </recommendedName>
</protein>
<keyword evidence="1" id="KW-0472">Membrane</keyword>
<evidence type="ECO:0000313" key="2">
    <source>
        <dbReference type="EMBL" id="KAL3524720.1"/>
    </source>
</evidence>
<dbReference type="Proteomes" id="UP001630127">
    <property type="component" value="Unassembled WGS sequence"/>
</dbReference>
<name>A0ABD2ZZ23_9GENT</name>
<proteinExistence type="predicted"/>
<keyword evidence="1" id="KW-0812">Transmembrane</keyword>
<evidence type="ECO:0000256" key="1">
    <source>
        <dbReference type="SAM" id="Phobius"/>
    </source>
</evidence>
<reference evidence="2 3" key="1">
    <citation type="submission" date="2024-11" db="EMBL/GenBank/DDBJ databases">
        <title>A near-complete genome assembly of Cinchona calisaya.</title>
        <authorList>
            <person name="Lian D.C."/>
            <person name="Zhao X.W."/>
            <person name="Wei L."/>
        </authorList>
    </citation>
    <scope>NUCLEOTIDE SEQUENCE [LARGE SCALE GENOMIC DNA]</scope>
    <source>
        <tissue evidence="2">Nenye</tissue>
    </source>
</reference>
<keyword evidence="1" id="KW-1133">Transmembrane helix</keyword>
<sequence>MRAIYGRFVTKVDEIKSFSWGEAAFMEIHNSLFRFCKDAEKKSSKESKVGIGGCIFALMAFAFQYIRPLRKLYKDYRNAITTHAFAEQSISDLRWAPPPHNWLKHNFDGAIFEELEAIGIGAAI</sequence>
<gene>
    <name evidence="2" type="ORF">ACH5RR_013092</name>
</gene>
<accession>A0ABD2ZZ23</accession>
<feature type="transmembrane region" description="Helical" evidence="1">
    <location>
        <begin position="49"/>
        <end position="66"/>
    </location>
</feature>
<dbReference type="EMBL" id="JBJUIK010000006">
    <property type="protein sequence ID" value="KAL3524720.1"/>
    <property type="molecule type" value="Genomic_DNA"/>
</dbReference>
<evidence type="ECO:0008006" key="4">
    <source>
        <dbReference type="Google" id="ProtNLM"/>
    </source>
</evidence>
<comment type="caution">
    <text evidence="2">The sequence shown here is derived from an EMBL/GenBank/DDBJ whole genome shotgun (WGS) entry which is preliminary data.</text>
</comment>
<keyword evidence="3" id="KW-1185">Reference proteome</keyword>
<evidence type="ECO:0000313" key="3">
    <source>
        <dbReference type="Proteomes" id="UP001630127"/>
    </source>
</evidence>
<organism evidence="2 3">
    <name type="scientific">Cinchona calisaya</name>
    <dbReference type="NCBI Taxonomy" id="153742"/>
    <lineage>
        <taxon>Eukaryota</taxon>
        <taxon>Viridiplantae</taxon>
        <taxon>Streptophyta</taxon>
        <taxon>Embryophyta</taxon>
        <taxon>Tracheophyta</taxon>
        <taxon>Spermatophyta</taxon>
        <taxon>Magnoliopsida</taxon>
        <taxon>eudicotyledons</taxon>
        <taxon>Gunneridae</taxon>
        <taxon>Pentapetalae</taxon>
        <taxon>asterids</taxon>
        <taxon>lamiids</taxon>
        <taxon>Gentianales</taxon>
        <taxon>Rubiaceae</taxon>
        <taxon>Cinchonoideae</taxon>
        <taxon>Cinchoneae</taxon>
        <taxon>Cinchona</taxon>
    </lineage>
</organism>